<evidence type="ECO:0000256" key="2">
    <source>
        <dbReference type="ARBA" id="ARBA00023125"/>
    </source>
</evidence>
<evidence type="ECO:0000256" key="3">
    <source>
        <dbReference type="ARBA" id="ARBA00023163"/>
    </source>
</evidence>
<dbReference type="SMART" id="SM00347">
    <property type="entry name" value="HTH_MARR"/>
    <property type="match status" value="1"/>
</dbReference>
<dbReference type="PRINTS" id="PR00598">
    <property type="entry name" value="HTHMARR"/>
</dbReference>
<dbReference type="InterPro" id="IPR036388">
    <property type="entry name" value="WH-like_DNA-bd_sf"/>
</dbReference>
<feature type="domain" description="HTH marR-type" evidence="4">
    <location>
        <begin position="10"/>
        <end position="146"/>
    </location>
</feature>
<dbReference type="EMBL" id="RHLK01000001">
    <property type="protein sequence ID" value="MVO98136.1"/>
    <property type="molecule type" value="Genomic_DNA"/>
</dbReference>
<dbReference type="SUPFAM" id="SSF46785">
    <property type="entry name" value="Winged helix' DNA-binding domain"/>
    <property type="match status" value="1"/>
</dbReference>
<evidence type="ECO:0000313" key="5">
    <source>
        <dbReference type="EMBL" id="MVO98136.1"/>
    </source>
</evidence>
<dbReference type="RefSeq" id="WP_157332042.1">
    <property type="nucleotide sequence ID" value="NZ_RHLK01000001.1"/>
</dbReference>
<name>A0A7X3FEA5_9BACL</name>
<protein>
    <submittedName>
        <fullName evidence="5">MarR family transcriptional regulator</fullName>
    </submittedName>
</protein>
<gene>
    <name evidence="5" type="ORF">EDM21_01010</name>
</gene>
<dbReference type="InterPro" id="IPR000835">
    <property type="entry name" value="HTH_MarR-typ"/>
</dbReference>
<comment type="caution">
    <text evidence="5">The sequence shown here is derived from an EMBL/GenBank/DDBJ whole genome shotgun (WGS) entry which is preliminary data.</text>
</comment>
<organism evidence="5 6">
    <name type="scientific">Paenibacillus lutrae</name>
    <dbReference type="NCBI Taxonomy" id="2078573"/>
    <lineage>
        <taxon>Bacteria</taxon>
        <taxon>Bacillati</taxon>
        <taxon>Bacillota</taxon>
        <taxon>Bacilli</taxon>
        <taxon>Bacillales</taxon>
        <taxon>Paenibacillaceae</taxon>
        <taxon>Paenibacillus</taxon>
    </lineage>
</organism>
<evidence type="ECO:0000313" key="6">
    <source>
        <dbReference type="Proteomes" id="UP000490800"/>
    </source>
</evidence>
<keyword evidence="6" id="KW-1185">Reference proteome</keyword>
<dbReference type="PROSITE" id="PS50995">
    <property type="entry name" value="HTH_MARR_2"/>
    <property type="match status" value="1"/>
</dbReference>
<dbReference type="Proteomes" id="UP000490800">
    <property type="component" value="Unassembled WGS sequence"/>
</dbReference>
<keyword evidence="3" id="KW-0804">Transcription</keyword>
<evidence type="ECO:0000259" key="4">
    <source>
        <dbReference type="PROSITE" id="PS50995"/>
    </source>
</evidence>
<dbReference type="OrthoDB" id="9799747at2"/>
<sequence length="159" mass="17940">MFNNSPNPLSIDVIHLLVRTTHAIQREFDTQLSALDTPYAITGPRLRLLSVVSKSGSIRMNELASKLGIRARTVTDFVDALEQEQLLIRVQDPKDRRATLIELTELAQASINQVLSSQNEIADKLLANFEEHERKQFFDSLLKLVENKDLSNPCEGTLK</sequence>
<accession>A0A7X3FEA5</accession>
<evidence type="ECO:0000256" key="1">
    <source>
        <dbReference type="ARBA" id="ARBA00023015"/>
    </source>
</evidence>
<dbReference type="Pfam" id="PF01047">
    <property type="entry name" value="MarR"/>
    <property type="match status" value="1"/>
</dbReference>
<dbReference type="GO" id="GO:0003677">
    <property type="term" value="F:DNA binding"/>
    <property type="evidence" value="ECO:0007669"/>
    <property type="project" value="UniProtKB-KW"/>
</dbReference>
<dbReference type="Gene3D" id="1.10.10.10">
    <property type="entry name" value="Winged helix-like DNA-binding domain superfamily/Winged helix DNA-binding domain"/>
    <property type="match status" value="1"/>
</dbReference>
<dbReference type="AlphaFoldDB" id="A0A7X3FEA5"/>
<dbReference type="PANTHER" id="PTHR42756">
    <property type="entry name" value="TRANSCRIPTIONAL REGULATOR, MARR"/>
    <property type="match status" value="1"/>
</dbReference>
<reference evidence="5 6" key="1">
    <citation type="journal article" date="2019" name="Microorganisms">
        <title>Paenibacillus lutrae sp. nov., A Chitinolytic Species Isolated from A River Otter in Castril Natural Park, Granada, Spain.</title>
        <authorList>
            <person name="Rodriguez M."/>
            <person name="Reina J.C."/>
            <person name="Bejar V."/>
            <person name="Llamas I."/>
        </authorList>
    </citation>
    <scope>NUCLEOTIDE SEQUENCE [LARGE SCALE GENOMIC DNA]</scope>
    <source>
        <strain evidence="5 6">N10</strain>
    </source>
</reference>
<keyword evidence="2" id="KW-0238">DNA-binding</keyword>
<proteinExistence type="predicted"/>
<keyword evidence="1" id="KW-0805">Transcription regulation</keyword>
<dbReference type="PANTHER" id="PTHR42756:SF1">
    <property type="entry name" value="TRANSCRIPTIONAL REPRESSOR OF EMRAB OPERON"/>
    <property type="match status" value="1"/>
</dbReference>
<dbReference type="GO" id="GO:0003700">
    <property type="term" value="F:DNA-binding transcription factor activity"/>
    <property type="evidence" value="ECO:0007669"/>
    <property type="project" value="InterPro"/>
</dbReference>
<dbReference type="InterPro" id="IPR036390">
    <property type="entry name" value="WH_DNA-bd_sf"/>
</dbReference>